<evidence type="ECO:0000313" key="3">
    <source>
        <dbReference type="Proteomes" id="UP000812270"/>
    </source>
</evidence>
<sequence>MKQLLTTLLSFALLSTQAQYSGMTPVKFSATLQGLVRLPASYNQLRAKKYPVIFHFCGNNETADKGGLVLLMNAGFGRQVALNRIQGTIADSIIHVVVQSPSSGAIAQPNLSNQVFDYIFANYRCDLSTDANCKYKFVALIGLSQGASDVWDIASWDNSVTTYGVSKYSTKIKKVWLVSIPVKFPSAATYQRVKGDVFHFVHGDNDQQGCCALWPARDQNKALNANGSISTIDVKKGGGHDNTTWDAAWSASGRDTVTNIYRLVTNGWITGLKRD</sequence>
<accession>A0A9E2W7S7</accession>
<organism evidence="2 3">
    <name type="scientific">Pinibacter aurantiacus</name>
    <dbReference type="NCBI Taxonomy" id="2851599"/>
    <lineage>
        <taxon>Bacteria</taxon>
        <taxon>Pseudomonadati</taxon>
        <taxon>Bacteroidota</taxon>
        <taxon>Chitinophagia</taxon>
        <taxon>Chitinophagales</taxon>
        <taxon>Chitinophagaceae</taxon>
        <taxon>Pinibacter</taxon>
    </lineage>
</organism>
<name>A0A9E2W7S7_9BACT</name>
<dbReference type="EMBL" id="JAHSPG010000003">
    <property type="protein sequence ID" value="MBV4356807.1"/>
    <property type="molecule type" value="Genomic_DNA"/>
</dbReference>
<dbReference type="AlphaFoldDB" id="A0A9E2W7S7"/>
<evidence type="ECO:0000313" key="2">
    <source>
        <dbReference type="EMBL" id="MBV4356807.1"/>
    </source>
</evidence>
<dbReference type="Proteomes" id="UP000812270">
    <property type="component" value="Unassembled WGS sequence"/>
</dbReference>
<gene>
    <name evidence="2" type="ORF">KTO63_06560</name>
</gene>
<keyword evidence="1" id="KW-0732">Signal</keyword>
<proteinExistence type="predicted"/>
<dbReference type="RefSeq" id="WP_217790445.1">
    <property type="nucleotide sequence ID" value="NZ_JAHSPG010000003.1"/>
</dbReference>
<protein>
    <recommendedName>
        <fullName evidence="4">Alpha/beta hydrolase</fullName>
    </recommendedName>
</protein>
<comment type="caution">
    <text evidence="2">The sequence shown here is derived from an EMBL/GenBank/DDBJ whole genome shotgun (WGS) entry which is preliminary data.</text>
</comment>
<evidence type="ECO:0008006" key="4">
    <source>
        <dbReference type="Google" id="ProtNLM"/>
    </source>
</evidence>
<evidence type="ECO:0000256" key="1">
    <source>
        <dbReference type="SAM" id="SignalP"/>
    </source>
</evidence>
<reference evidence="2" key="1">
    <citation type="submission" date="2021-06" db="EMBL/GenBank/DDBJ databases">
        <authorList>
            <person name="Huq M.A."/>
        </authorList>
    </citation>
    <scope>NUCLEOTIDE SEQUENCE</scope>
    <source>
        <strain evidence="2">MAH-26</strain>
    </source>
</reference>
<feature type="chain" id="PRO_5039183306" description="Alpha/beta hydrolase" evidence="1">
    <location>
        <begin position="21"/>
        <end position="275"/>
    </location>
</feature>
<feature type="signal peptide" evidence="1">
    <location>
        <begin position="1"/>
        <end position="20"/>
    </location>
</feature>
<keyword evidence="3" id="KW-1185">Reference proteome</keyword>